<keyword evidence="2" id="KW-1185">Reference proteome</keyword>
<sequence>MPTTREIGAAVFAALTDDDKVNLREAIEEAHKSEQGDGDDTWYIEISNAGFPIPGSRHEPVDDRDMIRACAMIERAHEMARGQAPMMALVDHDDVRAMIGGAFNWSEVARIEALFTQARGVRS</sequence>
<dbReference type="AlphaFoldDB" id="A0A1I2V872"/>
<dbReference type="EMBL" id="FOPM01000013">
    <property type="protein sequence ID" value="SFG85300.1"/>
    <property type="molecule type" value="Genomic_DNA"/>
</dbReference>
<evidence type="ECO:0000313" key="2">
    <source>
        <dbReference type="Proteomes" id="UP000199229"/>
    </source>
</evidence>
<gene>
    <name evidence="1" type="ORF">SAMN05192565_113119</name>
</gene>
<protein>
    <submittedName>
        <fullName evidence="1">Uncharacterized protein</fullName>
    </submittedName>
</protein>
<dbReference type="Proteomes" id="UP000199229">
    <property type="component" value="Unassembled WGS sequence"/>
</dbReference>
<accession>A0A1I2V872</accession>
<evidence type="ECO:0000313" key="1">
    <source>
        <dbReference type="EMBL" id="SFG85300.1"/>
    </source>
</evidence>
<proteinExistence type="predicted"/>
<dbReference type="RefSeq" id="WP_091972447.1">
    <property type="nucleotide sequence ID" value="NZ_FOPM01000013.1"/>
</dbReference>
<organism evidence="1 2">
    <name type="scientific">Methylobacterium gossipiicola</name>
    <dbReference type="NCBI Taxonomy" id="582675"/>
    <lineage>
        <taxon>Bacteria</taxon>
        <taxon>Pseudomonadati</taxon>
        <taxon>Pseudomonadota</taxon>
        <taxon>Alphaproteobacteria</taxon>
        <taxon>Hyphomicrobiales</taxon>
        <taxon>Methylobacteriaceae</taxon>
        <taxon>Methylobacterium</taxon>
    </lineage>
</organism>
<reference evidence="2" key="1">
    <citation type="submission" date="2016-10" db="EMBL/GenBank/DDBJ databases">
        <authorList>
            <person name="Varghese N."/>
            <person name="Submissions S."/>
        </authorList>
    </citation>
    <scope>NUCLEOTIDE SEQUENCE [LARGE SCALE GENOMIC DNA]</scope>
    <source>
        <strain evidence="2">Gh-105</strain>
    </source>
</reference>
<dbReference type="STRING" id="582675.SAMN05192565_113119"/>
<name>A0A1I2V872_9HYPH</name>